<proteinExistence type="predicted"/>
<keyword evidence="2" id="KW-1185">Reference proteome</keyword>
<sequence length="46" mass="5221">MSESDEKPFRPTDVAEPIRVFILDYFAHELRAARAEPFAIVLISAT</sequence>
<accession>A0ABQ6CPG5</accession>
<evidence type="ECO:0000313" key="1">
    <source>
        <dbReference type="EMBL" id="GLS22040.1"/>
    </source>
</evidence>
<organism evidence="1 2">
    <name type="scientific">Labrys miyagiensis</name>
    <dbReference type="NCBI Taxonomy" id="346912"/>
    <lineage>
        <taxon>Bacteria</taxon>
        <taxon>Pseudomonadati</taxon>
        <taxon>Pseudomonadota</taxon>
        <taxon>Alphaproteobacteria</taxon>
        <taxon>Hyphomicrobiales</taxon>
        <taxon>Xanthobacteraceae</taxon>
        <taxon>Labrys</taxon>
    </lineage>
</organism>
<evidence type="ECO:0000313" key="2">
    <source>
        <dbReference type="Proteomes" id="UP001156882"/>
    </source>
</evidence>
<reference evidence="2" key="1">
    <citation type="journal article" date="2019" name="Int. J. Syst. Evol. Microbiol.">
        <title>The Global Catalogue of Microorganisms (GCM) 10K type strain sequencing project: providing services to taxonomists for standard genome sequencing and annotation.</title>
        <authorList>
            <consortium name="The Broad Institute Genomics Platform"/>
            <consortium name="The Broad Institute Genome Sequencing Center for Infectious Disease"/>
            <person name="Wu L."/>
            <person name="Ma J."/>
        </authorList>
    </citation>
    <scope>NUCLEOTIDE SEQUENCE [LARGE SCALE GENOMIC DNA]</scope>
    <source>
        <strain evidence="2">NBRC 101365</strain>
    </source>
</reference>
<name>A0ABQ6CPG5_9HYPH</name>
<dbReference type="Proteomes" id="UP001156882">
    <property type="component" value="Unassembled WGS sequence"/>
</dbReference>
<gene>
    <name evidence="1" type="ORF">GCM10007874_50570</name>
</gene>
<protein>
    <submittedName>
        <fullName evidence="1">Uncharacterized protein</fullName>
    </submittedName>
</protein>
<dbReference type="EMBL" id="BSPC01000057">
    <property type="protein sequence ID" value="GLS22040.1"/>
    <property type="molecule type" value="Genomic_DNA"/>
</dbReference>
<comment type="caution">
    <text evidence="1">The sequence shown here is derived from an EMBL/GenBank/DDBJ whole genome shotgun (WGS) entry which is preliminary data.</text>
</comment>